<name>A0A6H5G3R7_9HEMI</name>
<proteinExistence type="predicted"/>
<evidence type="ECO:0000313" key="1">
    <source>
        <dbReference type="EMBL" id="CAA9997347.1"/>
    </source>
</evidence>
<dbReference type="Proteomes" id="UP000479000">
    <property type="component" value="Unassembled WGS sequence"/>
</dbReference>
<reference evidence="1 2" key="1">
    <citation type="submission" date="2020-02" db="EMBL/GenBank/DDBJ databases">
        <authorList>
            <person name="Ferguson B K."/>
        </authorList>
    </citation>
    <scope>NUCLEOTIDE SEQUENCE [LARGE SCALE GENOMIC DNA]</scope>
</reference>
<protein>
    <submittedName>
        <fullName evidence="1">Uncharacterized protein</fullName>
    </submittedName>
</protein>
<keyword evidence="2" id="KW-1185">Reference proteome</keyword>
<organism evidence="1 2">
    <name type="scientific">Nesidiocoris tenuis</name>
    <dbReference type="NCBI Taxonomy" id="355587"/>
    <lineage>
        <taxon>Eukaryota</taxon>
        <taxon>Metazoa</taxon>
        <taxon>Ecdysozoa</taxon>
        <taxon>Arthropoda</taxon>
        <taxon>Hexapoda</taxon>
        <taxon>Insecta</taxon>
        <taxon>Pterygota</taxon>
        <taxon>Neoptera</taxon>
        <taxon>Paraneoptera</taxon>
        <taxon>Hemiptera</taxon>
        <taxon>Heteroptera</taxon>
        <taxon>Panheteroptera</taxon>
        <taxon>Cimicomorpha</taxon>
        <taxon>Miridae</taxon>
        <taxon>Dicyphina</taxon>
        <taxon>Nesidiocoris</taxon>
    </lineage>
</organism>
<gene>
    <name evidence="1" type="ORF">NTEN_LOCUS3653</name>
</gene>
<dbReference type="EMBL" id="CADCXU010005714">
    <property type="protein sequence ID" value="CAA9997347.1"/>
    <property type="molecule type" value="Genomic_DNA"/>
</dbReference>
<evidence type="ECO:0000313" key="2">
    <source>
        <dbReference type="Proteomes" id="UP000479000"/>
    </source>
</evidence>
<dbReference type="AlphaFoldDB" id="A0A6H5G3R7"/>
<accession>A0A6H5G3R7</accession>
<sequence length="103" mass="11332">MRVHASSKKCPSSVGTRTRHRLAYVIGRFSLEVLIGTPTVKKTGDPTTAKARKAPAKRITKAAIAKREGVERPSRPSNCWNWSGNFTRKSISVSPNGLRSHPH</sequence>